<protein>
    <recommendedName>
        <fullName evidence="6">MYND-type domain-containing protein</fullName>
    </recommendedName>
</protein>
<proteinExistence type="predicted"/>
<evidence type="ECO:0000313" key="8">
    <source>
        <dbReference type="Proteomes" id="UP000054558"/>
    </source>
</evidence>
<evidence type="ECO:0000256" key="5">
    <source>
        <dbReference type="SAM" id="Coils"/>
    </source>
</evidence>
<feature type="domain" description="MYND-type" evidence="6">
    <location>
        <begin position="58"/>
        <end position="99"/>
    </location>
</feature>
<feature type="non-terminal residue" evidence="7">
    <location>
        <position position="1"/>
    </location>
</feature>
<dbReference type="Gene3D" id="1.10.220.160">
    <property type="match status" value="1"/>
</dbReference>
<accession>A0A1Y1IQ00</accession>
<evidence type="ECO:0000259" key="6">
    <source>
        <dbReference type="PROSITE" id="PS50865"/>
    </source>
</evidence>
<organism evidence="7 8">
    <name type="scientific">Klebsormidium nitens</name>
    <name type="common">Green alga</name>
    <name type="synonym">Ulothrix nitens</name>
    <dbReference type="NCBI Taxonomy" id="105231"/>
    <lineage>
        <taxon>Eukaryota</taxon>
        <taxon>Viridiplantae</taxon>
        <taxon>Streptophyta</taxon>
        <taxon>Klebsormidiophyceae</taxon>
        <taxon>Klebsormidiales</taxon>
        <taxon>Klebsormidiaceae</taxon>
        <taxon>Klebsormidium</taxon>
    </lineage>
</organism>
<dbReference type="SUPFAM" id="SSF144232">
    <property type="entry name" value="HIT/MYND zinc finger-like"/>
    <property type="match status" value="1"/>
</dbReference>
<reference evidence="7 8" key="1">
    <citation type="journal article" date="2014" name="Nat. Commun.">
        <title>Klebsormidium flaccidum genome reveals primary factors for plant terrestrial adaptation.</title>
        <authorList>
            <person name="Hori K."/>
            <person name="Maruyama F."/>
            <person name="Fujisawa T."/>
            <person name="Togashi T."/>
            <person name="Yamamoto N."/>
            <person name="Seo M."/>
            <person name="Sato S."/>
            <person name="Yamada T."/>
            <person name="Mori H."/>
            <person name="Tajima N."/>
            <person name="Moriyama T."/>
            <person name="Ikeuchi M."/>
            <person name="Watanabe M."/>
            <person name="Wada H."/>
            <person name="Kobayashi K."/>
            <person name="Saito M."/>
            <person name="Masuda T."/>
            <person name="Sasaki-Sekimoto Y."/>
            <person name="Mashiguchi K."/>
            <person name="Awai K."/>
            <person name="Shimojima M."/>
            <person name="Masuda S."/>
            <person name="Iwai M."/>
            <person name="Nobusawa T."/>
            <person name="Narise T."/>
            <person name="Kondo S."/>
            <person name="Saito H."/>
            <person name="Sato R."/>
            <person name="Murakawa M."/>
            <person name="Ihara Y."/>
            <person name="Oshima-Yamada Y."/>
            <person name="Ohtaka K."/>
            <person name="Satoh M."/>
            <person name="Sonobe K."/>
            <person name="Ishii M."/>
            <person name="Ohtani R."/>
            <person name="Kanamori-Sato M."/>
            <person name="Honoki R."/>
            <person name="Miyazaki D."/>
            <person name="Mochizuki H."/>
            <person name="Umetsu J."/>
            <person name="Higashi K."/>
            <person name="Shibata D."/>
            <person name="Kamiya Y."/>
            <person name="Sato N."/>
            <person name="Nakamura Y."/>
            <person name="Tabata S."/>
            <person name="Ida S."/>
            <person name="Kurokawa K."/>
            <person name="Ohta H."/>
        </authorList>
    </citation>
    <scope>NUCLEOTIDE SEQUENCE [LARGE SCALE GENOMIC DNA]</scope>
    <source>
        <strain evidence="7 8">NIES-2285</strain>
    </source>
</reference>
<dbReference type="Proteomes" id="UP000054558">
    <property type="component" value="Unassembled WGS sequence"/>
</dbReference>
<evidence type="ECO:0000256" key="2">
    <source>
        <dbReference type="ARBA" id="ARBA00022771"/>
    </source>
</evidence>
<keyword evidence="5" id="KW-0175">Coiled coil</keyword>
<dbReference type="InterPro" id="IPR002893">
    <property type="entry name" value="Znf_MYND"/>
</dbReference>
<dbReference type="EMBL" id="DF237875">
    <property type="protein sequence ID" value="GAQ92122.1"/>
    <property type="molecule type" value="Genomic_DNA"/>
</dbReference>
<sequence>DTKSTGMLLPVHFYRGADRRAPMPSAAVRAFSESFRQDLDPFLRQSSVGPNMAAETTCAYCKAVHRDARSLYKCSRCSSVRSCGRECQKSHWRAHKQDCQRTANLRAREPAPPRSRVPVAEQLRAAIAEQQETEEDAEREAEEIRAAVAAAIDSGG</sequence>
<gene>
    <name evidence="7" type="ORF">KFL_009260010</name>
</gene>
<feature type="coiled-coil region" evidence="5">
    <location>
        <begin position="120"/>
        <end position="154"/>
    </location>
</feature>
<dbReference type="PROSITE" id="PS50865">
    <property type="entry name" value="ZF_MYND_2"/>
    <property type="match status" value="1"/>
</dbReference>
<keyword evidence="8" id="KW-1185">Reference proteome</keyword>
<dbReference type="OMA" id="CKAVHRD"/>
<dbReference type="Gene3D" id="6.10.140.2220">
    <property type="match status" value="1"/>
</dbReference>
<evidence type="ECO:0000256" key="3">
    <source>
        <dbReference type="ARBA" id="ARBA00022833"/>
    </source>
</evidence>
<keyword evidence="1" id="KW-0479">Metal-binding</keyword>
<keyword evidence="2 4" id="KW-0863">Zinc-finger</keyword>
<dbReference type="Pfam" id="PF01753">
    <property type="entry name" value="zf-MYND"/>
    <property type="match status" value="1"/>
</dbReference>
<evidence type="ECO:0000313" key="7">
    <source>
        <dbReference type="EMBL" id="GAQ92122.1"/>
    </source>
</evidence>
<evidence type="ECO:0000256" key="4">
    <source>
        <dbReference type="PROSITE-ProRule" id="PRU00134"/>
    </source>
</evidence>
<keyword evidence="3" id="KW-0862">Zinc</keyword>
<evidence type="ECO:0000256" key="1">
    <source>
        <dbReference type="ARBA" id="ARBA00022723"/>
    </source>
</evidence>
<dbReference type="GO" id="GO:0008270">
    <property type="term" value="F:zinc ion binding"/>
    <property type="evidence" value="ECO:0007669"/>
    <property type="project" value="UniProtKB-KW"/>
</dbReference>
<dbReference type="AlphaFoldDB" id="A0A1Y1IQ00"/>
<name>A0A1Y1IQ00_KLENI</name>